<proteinExistence type="predicted"/>
<evidence type="ECO:0000313" key="2">
    <source>
        <dbReference type="EMBL" id="WIX76694.1"/>
    </source>
</evidence>
<feature type="transmembrane region" description="Helical" evidence="1">
    <location>
        <begin position="39"/>
        <end position="57"/>
    </location>
</feature>
<evidence type="ECO:0000256" key="1">
    <source>
        <dbReference type="SAM" id="Phobius"/>
    </source>
</evidence>
<dbReference type="AlphaFoldDB" id="A0A9Y2IB73"/>
<dbReference type="EMBL" id="CP127294">
    <property type="protein sequence ID" value="WIX76694.1"/>
    <property type="molecule type" value="Genomic_DNA"/>
</dbReference>
<accession>A0A9Y2IB73</accession>
<dbReference type="Proteomes" id="UP001236014">
    <property type="component" value="Chromosome"/>
</dbReference>
<dbReference type="RefSeq" id="WP_285967442.1">
    <property type="nucleotide sequence ID" value="NZ_CP127294.1"/>
</dbReference>
<keyword evidence="1" id="KW-0812">Transmembrane</keyword>
<keyword evidence="3" id="KW-1185">Reference proteome</keyword>
<reference evidence="2 3" key="1">
    <citation type="submission" date="2023-06" db="EMBL/GenBank/DDBJ databases">
        <authorList>
            <person name="Oyuntsetseg B."/>
            <person name="Kim S.B."/>
        </authorList>
    </citation>
    <scope>NUCLEOTIDE SEQUENCE [LARGE SCALE GENOMIC DNA]</scope>
    <source>
        <strain evidence="2 3">2-15</strain>
    </source>
</reference>
<keyword evidence="1" id="KW-0472">Membrane</keyword>
<evidence type="ECO:0000313" key="3">
    <source>
        <dbReference type="Proteomes" id="UP001236014"/>
    </source>
</evidence>
<dbReference type="KEGG" id="acab:QRX50_35350"/>
<gene>
    <name evidence="2" type="ORF">QRX50_35350</name>
</gene>
<protein>
    <submittedName>
        <fullName evidence="2">Uncharacterized protein</fullName>
    </submittedName>
</protein>
<organism evidence="2 3">
    <name type="scientific">Amycolatopsis carbonis</name>
    <dbReference type="NCBI Taxonomy" id="715471"/>
    <lineage>
        <taxon>Bacteria</taxon>
        <taxon>Bacillati</taxon>
        <taxon>Actinomycetota</taxon>
        <taxon>Actinomycetes</taxon>
        <taxon>Pseudonocardiales</taxon>
        <taxon>Pseudonocardiaceae</taxon>
        <taxon>Amycolatopsis</taxon>
    </lineage>
</organism>
<name>A0A9Y2IB73_9PSEU</name>
<keyword evidence="1" id="KW-1133">Transmembrane helix</keyword>
<sequence>MARRRNNPAAAGCVVTLLIIAGVGALVSAIAGIVGAHPVVSTIVIVVVVAVVVFGMVQWRRARQREEQEAWQLNVARSQAAARTRCRRGSPNGLFLCWSAWQRRDMKPTFTGASGRS</sequence>